<dbReference type="GO" id="GO:0009103">
    <property type="term" value="P:lipopolysaccharide biosynthetic process"/>
    <property type="evidence" value="ECO:0007669"/>
    <property type="project" value="TreeGrafter"/>
</dbReference>
<feature type="transmembrane region" description="Helical" evidence="2">
    <location>
        <begin position="386"/>
        <end position="406"/>
    </location>
</feature>
<feature type="transmembrane region" description="Helical" evidence="2">
    <location>
        <begin position="280"/>
        <end position="301"/>
    </location>
</feature>
<dbReference type="GO" id="GO:0016787">
    <property type="term" value="F:hydrolase activity"/>
    <property type="evidence" value="ECO:0007669"/>
    <property type="project" value="UniProtKB-KW"/>
</dbReference>
<dbReference type="GO" id="GO:0016747">
    <property type="term" value="F:acyltransferase activity, transferring groups other than amino-acyl groups"/>
    <property type="evidence" value="ECO:0007669"/>
    <property type="project" value="InterPro"/>
</dbReference>
<feature type="transmembrane region" description="Helical" evidence="2">
    <location>
        <begin position="253"/>
        <end position="274"/>
    </location>
</feature>
<dbReference type="AlphaFoldDB" id="A0A1H1P9J7"/>
<dbReference type="Pfam" id="PF19040">
    <property type="entry name" value="SGNH"/>
    <property type="match status" value="1"/>
</dbReference>
<proteinExistence type="predicted"/>
<feature type="transmembrane region" description="Helical" evidence="2">
    <location>
        <begin position="51"/>
        <end position="73"/>
    </location>
</feature>
<keyword evidence="2" id="KW-0472">Membrane</keyword>
<evidence type="ECO:0000313" key="6">
    <source>
        <dbReference type="Proteomes" id="UP000198983"/>
    </source>
</evidence>
<dbReference type="GO" id="GO:0016020">
    <property type="term" value="C:membrane"/>
    <property type="evidence" value="ECO:0007669"/>
    <property type="project" value="TreeGrafter"/>
</dbReference>
<feature type="compositionally biased region" description="Low complexity" evidence="1">
    <location>
        <begin position="428"/>
        <end position="449"/>
    </location>
</feature>
<sequence length="702" mass="76729">MDLHGRASVSGSGRLAAPDAHSVSRLDIQGLRAVAILSVLLYHIFPRLLPGGFLGVDIFFVISGFLITGILTRELQRTGRIRLGRFWARRVRRLLPMASLVTALTLVTSIFVYSPLRVPELATDARWVALYLPNYWFAARQTDYLANQAPPSPFQHFWSLAVEEQYYFCWPILMLAAVLAATRIRCAPVANLRLLLLGLTAMITAVSMLVSWQLTQPHQPWAFFGLPARAWELSAGGLLAITMQKPPRLSRAVATASVGAGIVLLTGSLIWFSADLVFPGLWPVIPIAGTLLLLWAGNAPRAKLLHVLTENKSSVYVGTISYSLYLWHWPVLILSRARFGFDHEVALGAGCIAVSLALSCVSYRFLENPVRQSARLRRVVWPNYALLFASTTTVLAACTATASVSATHGSETVRRPENSSAQPPGPTPRSATTVSASTVPTTVPATTRPSLEIARKDQPALGLCGVAFHIATPRVCQYGDHKASKSMVLFGDSHAAQWFTPISSFARQHGYKIFVILKSSCPAASNYRFVSYAVGREFYECESWVRRSIGQINHLRPDIIVVSNATLGYTEPIGGHYPDAWHDGLSRTFAALPSATKKILILDTPRFFETPPTECLAAHLNDPASCGVDVTKTISQGARSAEKAAAEAHQVNVVDPVPWLCTKTCYGIVGDIIMYADSNHMTNTFASTLSRRLAVQLGNLLR</sequence>
<evidence type="ECO:0000259" key="3">
    <source>
        <dbReference type="Pfam" id="PF01757"/>
    </source>
</evidence>
<keyword evidence="2" id="KW-0812">Transmembrane</keyword>
<keyword evidence="5" id="KW-0012">Acyltransferase</keyword>
<organism evidence="5 6">
    <name type="scientific">Actinopolymorpha singaporensis</name>
    <dbReference type="NCBI Taxonomy" id="117157"/>
    <lineage>
        <taxon>Bacteria</taxon>
        <taxon>Bacillati</taxon>
        <taxon>Actinomycetota</taxon>
        <taxon>Actinomycetes</taxon>
        <taxon>Propionibacteriales</taxon>
        <taxon>Actinopolymorphaceae</taxon>
        <taxon>Actinopolymorpha</taxon>
    </lineage>
</organism>
<feature type="transmembrane region" description="Helical" evidence="2">
    <location>
        <begin position="165"/>
        <end position="182"/>
    </location>
</feature>
<dbReference type="PANTHER" id="PTHR23028">
    <property type="entry name" value="ACETYLTRANSFERASE"/>
    <property type="match status" value="1"/>
</dbReference>
<dbReference type="Proteomes" id="UP000198983">
    <property type="component" value="Chromosome I"/>
</dbReference>
<feature type="domain" description="Acyltransferase 3" evidence="3">
    <location>
        <begin position="27"/>
        <end position="363"/>
    </location>
</feature>
<gene>
    <name evidence="5" type="ORF">SAMN04489717_1550</name>
</gene>
<feature type="domain" description="SGNH" evidence="4">
    <location>
        <begin position="474"/>
        <end position="693"/>
    </location>
</feature>
<evidence type="ECO:0000259" key="4">
    <source>
        <dbReference type="Pfam" id="PF19040"/>
    </source>
</evidence>
<evidence type="ECO:0000313" key="5">
    <source>
        <dbReference type="EMBL" id="SDS07892.1"/>
    </source>
</evidence>
<dbReference type="PANTHER" id="PTHR23028:SF53">
    <property type="entry name" value="ACYL_TRANSF_3 DOMAIN-CONTAINING PROTEIN"/>
    <property type="match status" value="1"/>
</dbReference>
<feature type="transmembrane region" description="Helical" evidence="2">
    <location>
        <begin position="313"/>
        <end position="333"/>
    </location>
</feature>
<name>A0A1H1P9J7_9ACTN</name>
<dbReference type="InterPro" id="IPR002656">
    <property type="entry name" value="Acyl_transf_3_dom"/>
</dbReference>
<evidence type="ECO:0000256" key="2">
    <source>
        <dbReference type="SAM" id="Phobius"/>
    </source>
</evidence>
<keyword evidence="2" id="KW-1133">Transmembrane helix</keyword>
<feature type="region of interest" description="Disordered" evidence="1">
    <location>
        <begin position="407"/>
        <end position="449"/>
    </location>
</feature>
<keyword evidence="5" id="KW-0378">Hydrolase</keyword>
<protein>
    <submittedName>
        <fullName evidence="5">Peptidoglycan/LPS O-acetylase OafA/YrhL, contains acyltransferase and SGNH-hydrolase domains</fullName>
    </submittedName>
</protein>
<dbReference type="InterPro" id="IPR043968">
    <property type="entry name" value="SGNH"/>
</dbReference>
<dbReference type="EMBL" id="LT629732">
    <property type="protein sequence ID" value="SDS07892.1"/>
    <property type="molecule type" value="Genomic_DNA"/>
</dbReference>
<accession>A0A1H1P9J7</accession>
<keyword evidence="5" id="KW-0808">Transferase</keyword>
<feature type="transmembrane region" description="Helical" evidence="2">
    <location>
        <begin position="221"/>
        <end position="241"/>
    </location>
</feature>
<dbReference type="InterPro" id="IPR050879">
    <property type="entry name" value="Acyltransferase_3"/>
</dbReference>
<reference evidence="5 6" key="1">
    <citation type="submission" date="2016-10" db="EMBL/GenBank/DDBJ databases">
        <authorList>
            <person name="de Groot N.N."/>
        </authorList>
    </citation>
    <scope>NUCLEOTIDE SEQUENCE [LARGE SCALE GENOMIC DNA]</scope>
    <source>
        <strain evidence="5 6">DSM 22024</strain>
    </source>
</reference>
<feature type="transmembrane region" description="Helical" evidence="2">
    <location>
        <begin position="194"/>
        <end position="215"/>
    </location>
</feature>
<dbReference type="Pfam" id="PF01757">
    <property type="entry name" value="Acyl_transf_3"/>
    <property type="match status" value="1"/>
</dbReference>
<feature type="transmembrane region" description="Helical" evidence="2">
    <location>
        <begin position="94"/>
        <end position="113"/>
    </location>
</feature>
<evidence type="ECO:0000256" key="1">
    <source>
        <dbReference type="SAM" id="MobiDB-lite"/>
    </source>
</evidence>
<feature type="transmembrane region" description="Helical" evidence="2">
    <location>
        <begin position="345"/>
        <end position="366"/>
    </location>
</feature>
<keyword evidence="6" id="KW-1185">Reference proteome</keyword>